<name>L0G4E6_ECHVK</name>
<proteinExistence type="predicted"/>
<dbReference type="EMBL" id="CP003346">
    <property type="protein sequence ID" value="AGA79700.1"/>
    <property type="molecule type" value="Genomic_DNA"/>
</dbReference>
<sequence>MKHFLAFILLVCCYHQLSAQEVCWCDFTVLSENGRYKAKVEADDAENGKANHRSDWKIRVFEQTNGQETLLWEAPYRYAGKPMGALSNDGQYFTYVENWFYQDQSFIQIYKNGQLIPFPITGKSLGIPRRKLKKGERHYYWLAETGNPYTFKEDAAGNAYLFIRSIDGQEYPIHLEYGTFIAAS</sequence>
<keyword evidence="2" id="KW-1185">Reference proteome</keyword>
<dbReference type="RefSeq" id="WP_015267245.1">
    <property type="nucleotide sequence ID" value="NC_019904.1"/>
</dbReference>
<dbReference type="AlphaFoldDB" id="L0G4E6"/>
<organism evidence="1 2">
    <name type="scientific">Echinicola vietnamensis (strain DSM 17526 / LMG 23754 / KMM 6221)</name>
    <dbReference type="NCBI Taxonomy" id="926556"/>
    <lineage>
        <taxon>Bacteria</taxon>
        <taxon>Pseudomonadati</taxon>
        <taxon>Bacteroidota</taxon>
        <taxon>Cytophagia</taxon>
        <taxon>Cytophagales</taxon>
        <taxon>Cyclobacteriaceae</taxon>
        <taxon>Echinicola</taxon>
    </lineage>
</organism>
<gene>
    <name evidence="1" type="ordered locus">Echvi_3484</name>
</gene>
<dbReference type="Proteomes" id="UP000010796">
    <property type="component" value="Chromosome"/>
</dbReference>
<dbReference type="OrthoDB" id="5738468at2"/>
<dbReference type="STRING" id="926556.Echvi_3484"/>
<protein>
    <submittedName>
        <fullName evidence="1">Uncharacterized protein</fullName>
    </submittedName>
</protein>
<dbReference type="HOGENOM" id="CLU_1466021_0_0_10"/>
<accession>L0G4E6</accession>
<evidence type="ECO:0000313" key="2">
    <source>
        <dbReference type="Proteomes" id="UP000010796"/>
    </source>
</evidence>
<evidence type="ECO:0000313" key="1">
    <source>
        <dbReference type="EMBL" id="AGA79700.1"/>
    </source>
</evidence>
<dbReference type="KEGG" id="evi:Echvi_3484"/>
<reference evidence="2" key="1">
    <citation type="submission" date="2012-02" db="EMBL/GenBank/DDBJ databases">
        <title>The complete genome of Echinicola vietnamensis DSM 17526.</title>
        <authorList>
            <person name="Lucas S."/>
            <person name="Copeland A."/>
            <person name="Lapidus A."/>
            <person name="Glavina del Rio T."/>
            <person name="Dalin E."/>
            <person name="Tice H."/>
            <person name="Bruce D."/>
            <person name="Goodwin L."/>
            <person name="Pitluck S."/>
            <person name="Peters L."/>
            <person name="Ovchinnikova G."/>
            <person name="Teshima H."/>
            <person name="Kyrpides N."/>
            <person name="Mavromatis K."/>
            <person name="Ivanova N."/>
            <person name="Brettin T."/>
            <person name="Detter J.C."/>
            <person name="Han C."/>
            <person name="Larimer F."/>
            <person name="Land M."/>
            <person name="Hauser L."/>
            <person name="Markowitz V."/>
            <person name="Cheng J.-F."/>
            <person name="Hugenholtz P."/>
            <person name="Woyke T."/>
            <person name="Wu D."/>
            <person name="Brambilla E."/>
            <person name="Klenk H.-P."/>
            <person name="Eisen J.A."/>
        </authorList>
    </citation>
    <scope>NUCLEOTIDE SEQUENCE [LARGE SCALE GENOMIC DNA]</scope>
    <source>
        <strain evidence="2">DSM 17526 / LMG 23754 / KMM 6221</strain>
    </source>
</reference>